<gene>
    <name evidence="2" type="ORF">HAX54_000980</name>
</gene>
<reference evidence="2 3" key="1">
    <citation type="journal article" date="2021" name="BMC Genomics">
        <title>Datura genome reveals duplications of psychoactive alkaloid biosynthetic genes and high mutation rate following tissue culture.</title>
        <authorList>
            <person name="Rajewski A."/>
            <person name="Carter-House D."/>
            <person name="Stajich J."/>
            <person name="Litt A."/>
        </authorList>
    </citation>
    <scope>NUCLEOTIDE SEQUENCE [LARGE SCALE GENOMIC DNA]</scope>
    <source>
        <strain evidence="2">AR-01</strain>
    </source>
</reference>
<organism evidence="2 3">
    <name type="scientific">Datura stramonium</name>
    <name type="common">Jimsonweed</name>
    <name type="synonym">Common thornapple</name>
    <dbReference type="NCBI Taxonomy" id="4076"/>
    <lineage>
        <taxon>Eukaryota</taxon>
        <taxon>Viridiplantae</taxon>
        <taxon>Streptophyta</taxon>
        <taxon>Embryophyta</taxon>
        <taxon>Tracheophyta</taxon>
        <taxon>Spermatophyta</taxon>
        <taxon>Magnoliopsida</taxon>
        <taxon>eudicotyledons</taxon>
        <taxon>Gunneridae</taxon>
        <taxon>Pentapetalae</taxon>
        <taxon>asterids</taxon>
        <taxon>lamiids</taxon>
        <taxon>Solanales</taxon>
        <taxon>Solanaceae</taxon>
        <taxon>Solanoideae</taxon>
        <taxon>Datureae</taxon>
        <taxon>Datura</taxon>
    </lineage>
</organism>
<evidence type="ECO:0000256" key="1">
    <source>
        <dbReference type="SAM" id="MobiDB-lite"/>
    </source>
</evidence>
<evidence type="ECO:0000313" key="2">
    <source>
        <dbReference type="EMBL" id="MCE3215140.1"/>
    </source>
</evidence>
<dbReference type="Proteomes" id="UP000823775">
    <property type="component" value="Unassembled WGS sequence"/>
</dbReference>
<proteinExistence type="predicted"/>
<protein>
    <submittedName>
        <fullName evidence="2">Uncharacterized protein</fullName>
    </submittedName>
</protein>
<accession>A0ABS8WQE9</accession>
<comment type="caution">
    <text evidence="2">The sequence shown here is derived from an EMBL/GenBank/DDBJ whole genome shotgun (WGS) entry which is preliminary data.</text>
</comment>
<feature type="non-terminal residue" evidence="2">
    <location>
        <position position="100"/>
    </location>
</feature>
<sequence length="100" mass="11399">GRGNSSRSLPTPPPPRFSNVDETYVDETYLPRQQPYDINSTTQLDDLNNDTIDRIYTNFEEDLEDSQDVQEEELEETSTSTSPATELPTFTRATRAELPK</sequence>
<feature type="region of interest" description="Disordered" evidence="1">
    <location>
        <begin position="1"/>
        <end position="22"/>
    </location>
</feature>
<name>A0ABS8WQE9_DATST</name>
<dbReference type="EMBL" id="JACEIK010010356">
    <property type="protein sequence ID" value="MCE3215140.1"/>
    <property type="molecule type" value="Genomic_DNA"/>
</dbReference>
<feature type="non-terminal residue" evidence="2">
    <location>
        <position position="1"/>
    </location>
</feature>
<keyword evidence="3" id="KW-1185">Reference proteome</keyword>
<feature type="compositionally biased region" description="Acidic residues" evidence="1">
    <location>
        <begin position="62"/>
        <end position="76"/>
    </location>
</feature>
<feature type="region of interest" description="Disordered" evidence="1">
    <location>
        <begin position="62"/>
        <end position="100"/>
    </location>
</feature>
<feature type="compositionally biased region" description="Low complexity" evidence="1">
    <location>
        <begin position="77"/>
        <end position="89"/>
    </location>
</feature>
<evidence type="ECO:0000313" key="3">
    <source>
        <dbReference type="Proteomes" id="UP000823775"/>
    </source>
</evidence>